<dbReference type="PANTHER" id="PTHR43471:SF12">
    <property type="entry name" value="HYPOTHETICAL MEMBRANE PROTEIN, CONSERVED"/>
    <property type="match status" value="1"/>
</dbReference>
<dbReference type="Pfam" id="PF12679">
    <property type="entry name" value="ABC2_membrane_2"/>
    <property type="match status" value="1"/>
</dbReference>
<dbReference type="AlphaFoldDB" id="A0A432MLK2"/>
<dbReference type="PANTHER" id="PTHR43471">
    <property type="entry name" value="ABC TRANSPORTER PERMEASE"/>
    <property type="match status" value="1"/>
</dbReference>
<dbReference type="Pfam" id="PF12698">
    <property type="entry name" value="ABC2_membrane_3"/>
    <property type="match status" value="1"/>
</dbReference>
<dbReference type="Proteomes" id="UP000280296">
    <property type="component" value="Unassembled WGS sequence"/>
</dbReference>
<feature type="domain" description="ABC-2 type transporter transmembrane" evidence="7">
    <location>
        <begin position="62"/>
        <end position="218"/>
    </location>
</feature>
<evidence type="ECO:0000256" key="1">
    <source>
        <dbReference type="ARBA" id="ARBA00004141"/>
    </source>
</evidence>
<reference evidence="8 9" key="2">
    <citation type="submission" date="2019-01" db="EMBL/GenBank/DDBJ databases">
        <title>Tautonia sociabilis, a novel thermotolerant planctomycete of Isosphaeraceae family, isolated from a 4000 m deep subterranean habitat.</title>
        <authorList>
            <person name="Kovaleva O.L."/>
            <person name="Elcheninov A.G."/>
            <person name="Van Heerden E."/>
            <person name="Toshchakov S.V."/>
            <person name="Novikov A."/>
            <person name="Bonch-Osmolovskaya E.A."/>
            <person name="Kublanov I.V."/>
        </authorList>
    </citation>
    <scope>NUCLEOTIDE SEQUENCE [LARGE SCALE GENOMIC DNA]</scope>
    <source>
        <strain evidence="8 9">GM2012</strain>
    </source>
</reference>
<accession>A0A432MLK2</accession>
<feature type="transmembrane region" description="Helical" evidence="6">
    <location>
        <begin position="108"/>
        <end position="141"/>
    </location>
</feature>
<evidence type="ECO:0000259" key="7">
    <source>
        <dbReference type="Pfam" id="PF12698"/>
    </source>
</evidence>
<feature type="transmembrane region" description="Helical" evidence="6">
    <location>
        <begin position="620"/>
        <end position="641"/>
    </location>
</feature>
<feature type="transmembrane region" description="Helical" evidence="6">
    <location>
        <begin position="564"/>
        <end position="583"/>
    </location>
</feature>
<keyword evidence="4 6" id="KW-0472">Membrane</keyword>
<evidence type="ECO:0000256" key="2">
    <source>
        <dbReference type="ARBA" id="ARBA00022692"/>
    </source>
</evidence>
<reference evidence="8 9" key="1">
    <citation type="submission" date="2018-12" db="EMBL/GenBank/DDBJ databases">
        <authorList>
            <person name="Toschakov S.V."/>
        </authorList>
    </citation>
    <scope>NUCLEOTIDE SEQUENCE [LARGE SCALE GENOMIC DNA]</scope>
    <source>
        <strain evidence="8 9">GM2012</strain>
    </source>
</reference>
<comment type="subcellular location">
    <subcellularLocation>
        <location evidence="1">Membrane</location>
        <topology evidence="1">Multi-pass membrane protein</topology>
    </subcellularLocation>
</comment>
<feature type="transmembrane region" description="Helical" evidence="6">
    <location>
        <begin position="62"/>
        <end position="87"/>
    </location>
</feature>
<evidence type="ECO:0000256" key="4">
    <source>
        <dbReference type="ARBA" id="ARBA00023136"/>
    </source>
</evidence>
<feature type="transmembrane region" description="Helical" evidence="6">
    <location>
        <begin position="390"/>
        <end position="411"/>
    </location>
</feature>
<dbReference type="OrthoDB" id="229421at2"/>
<dbReference type="InterPro" id="IPR013525">
    <property type="entry name" value="ABC2_TM"/>
</dbReference>
<proteinExistence type="predicted"/>
<feature type="transmembrane region" description="Helical" evidence="6">
    <location>
        <begin position="505"/>
        <end position="523"/>
    </location>
</feature>
<sequence>MFAGPIIARELLTAPRPPRYYAARASYAGGLLIVMLTVWQVLVGWDEGNAISILSRFGAILFSFFAYIQLTLMLFFAPIASATAVAHEKDRRTFVLLLMTDLRDVEIVVGKLLASLLQILTLLLTSLPVFFLCLLLGGVSFGQVIDLFLVTFAAGIFGGALGMVVALWRDRTFQSIALTVLLMVLVLFLGEAVARVLPESNVLATSLSPFQAAGEAIRPRPDRLVGPLGAASLVFTGIYLGASVLLVLFSIVKLRVWNPGKNEPREQREGQGEAEVVEQIYEVSEEELARPEPAVVGATIAAHVAEARGDDPSRSVSFSAVGPDEGAGDSGDSAGRPHPVSFSRRETTGLHVPRRTHRRVVRTFQPYRQVWSNPILWRELRTRAYGTKPLIIKGAYVLTFALGVIAYFGSITPESGPWEGAKAAIPALLAVLSLILINAQGVTALTSERDSGALDLLLVTELSPKQFIYGKLYGALYNAKEMVALPIALAVALWATGAVRLDSLVFVLINFGVLAHFSAMLGLHAAITYTNSRQAVANSLGTIFFLMLGILFCAALIIQSRQEFARQLLSFLVFIGAGSVALYGSLGAKNPSPAIGLVALLTPFWSFYCIISILQGDFGAAFLVSLAVYSFALLSMLIPAVSDFDIALGRTNAIQG</sequence>
<evidence type="ECO:0000256" key="3">
    <source>
        <dbReference type="ARBA" id="ARBA00022989"/>
    </source>
</evidence>
<keyword evidence="2 6" id="KW-0812">Transmembrane</keyword>
<feature type="transmembrane region" description="Helical" evidence="6">
    <location>
        <begin position="21"/>
        <end position="42"/>
    </location>
</feature>
<evidence type="ECO:0000256" key="5">
    <source>
        <dbReference type="SAM" id="MobiDB-lite"/>
    </source>
</evidence>
<evidence type="ECO:0000313" key="9">
    <source>
        <dbReference type="Proteomes" id="UP000280296"/>
    </source>
</evidence>
<protein>
    <recommendedName>
        <fullName evidence="7">ABC-2 type transporter transmembrane domain-containing protein</fullName>
    </recommendedName>
</protein>
<feature type="transmembrane region" description="Helical" evidence="6">
    <location>
        <begin position="423"/>
        <end position="445"/>
    </location>
</feature>
<feature type="transmembrane region" description="Helical" evidence="6">
    <location>
        <begin position="482"/>
        <end position="499"/>
    </location>
</feature>
<feature type="transmembrane region" description="Helical" evidence="6">
    <location>
        <begin position="228"/>
        <end position="252"/>
    </location>
</feature>
<dbReference type="EMBL" id="RYZH01000013">
    <property type="protein sequence ID" value="RUL88139.1"/>
    <property type="molecule type" value="Genomic_DNA"/>
</dbReference>
<keyword evidence="3 6" id="KW-1133">Transmembrane helix</keyword>
<organism evidence="8 9">
    <name type="scientific">Tautonia sociabilis</name>
    <dbReference type="NCBI Taxonomy" id="2080755"/>
    <lineage>
        <taxon>Bacteria</taxon>
        <taxon>Pseudomonadati</taxon>
        <taxon>Planctomycetota</taxon>
        <taxon>Planctomycetia</taxon>
        <taxon>Isosphaerales</taxon>
        <taxon>Isosphaeraceae</taxon>
        <taxon>Tautonia</taxon>
    </lineage>
</organism>
<feature type="region of interest" description="Disordered" evidence="5">
    <location>
        <begin position="307"/>
        <end position="349"/>
    </location>
</feature>
<keyword evidence="9" id="KW-1185">Reference proteome</keyword>
<feature type="transmembrane region" description="Helical" evidence="6">
    <location>
        <begin position="175"/>
        <end position="197"/>
    </location>
</feature>
<gene>
    <name evidence="8" type="ORF">TsocGM_08335</name>
</gene>
<feature type="transmembrane region" description="Helical" evidence="6">
    <location>
        <begin position="595"/>
        <end position="614"/>
    </location>
</feature>
<name>A0A432MLK2_9BACT</name>
<evidence type="ECO:0000256" key="6">
    <source>
        <dbReference type="SAM" id="Phobius"/>
    </source>
</evidence>
<feature type="transmembrane region" description="Helical" evidence="6">
    <location>
        <begin position="147"/>
        <end position="168"/>
    </location>
</feature>
<feature type="transmembrane region" description="Helical" evidence="6">
    <location>
        <begin position="535"/>
        <end position="558"/>
    </location>
</feature>
<dbReference type="GO" id="GO:0140359">
    <property type="term" value="F:ABC-type transporter activity"/>
    <property type="evidence" value="ECO:0007669"/>
    <property type="project" value="InterPro"/>
</dbReference>
<dbReference type="RefSeq" id="WP_126724852.1">
    <property type="nucleotide sequence ID" value="NZ_RYZH01000013.1"/>
</dbReference>
<comment type="caution">
    <text evidence="8">The sequence shown here is derived from an EMBL/GenBank/DDBJ whole genome shotgun (WGS) entry which is preliminary data.</text>
</comment>
<dbReference type="GO" id="GO:0016020">
    <property type="term" value="C:membrane"/>
    <property type="evidence" value="ECO:0007669"/>
    <property type="project" value="UniProtKB-SubCell"/>
</dbReference>
<evidence type="ECO:0000313" key="8">
    <source>
        <dbReference type="EMBL" id="RUL88139.1"/>
    </source>
</evidence>